<feature type="transmembrane region" description="Helical" evidence="1">
    <location>
        <begin position="98"/>
        <end position="117"/>
    </location>
</feature>
<dbReference type="EMBL" id="FUXI01000024">
    <property type="protein sequence ID" value="SJZ96727.1"/>
    <property type="molecule type" value="Genomic_DNA"/>
</dbReference>
<dbReference type="OrthoDB" id="2328595at2"/>
<evidence type="ECO:0000313" key="3">
    <source>
        <dbReference type="Proteomes" id="UP000190328"/>
    </source>
</evidence>
<keyword evidence="1" id="KW-0472">Membrane</keyword>
<feature type="transmembrane region" description="Helical" evidence="1">
    <location>
        <begin position="220"/>
        <end position="243"/>
    </location>
</feature>
<organism evidence="2 3">
    <name type="scientific">Pilibacter termitis</name>
    <dbReference type="NCBI Taxonomy" id="263852"/>
    <lineage>
        <taxon>Bacteria</taxon>
        <taxon>Bacillati</taxon>
        <taxon>Bacillota</taxon>
        <taxon>Bacilli</taxon>
        <taxon>Lactobacillales</taxon>
        <taxon>Enterococcaceae</taxon>
        <taxon>Pilibacter</taxon>
    </lineage>
</organism>
<reference evidence="2 3" key="1">
    <citation type="submission" date="2017-02" db="EMBL/GenBank/DDBJ databases">
        <authorList>
            <person name="Peterson S.W."/>
        </authorList>
    </citation>
    <scope>NUCLEOTIDE SEQUENCE [LARGE SCALE GENOMIC DNA]</scope>
    <source>
        <strain evidence="2 3">ATCC BAA-1030</strain>
    </source>
</reference>
<name>A0A1T4PZJ7_9ENTE</name>
<feature type="transmembrane region" description="Helical" evidence="1">
    <location>
        <begin position="182"/>
        <end position="208"/>
    </location>
</feature>
<keyword evidence="1" id="KW-0812">Transmembrane</keyword>
<sequence>MVQLRQNGNFKYITILFFVSLFLVLPQIYEQGIVLNFDSLFHLNRFYEAMMNLKTGNFSTISLYGFTSVGRIVSSVYGQGFSFICGMLLLVLRNWISFQVVLSFLILFISGLGMYCLGKESKLSNKFSLISSLLYFGCFETNSFTFGTSMTGLSSMILPWIIICGLRLGTREKGQVNILMLAFWMGVALNSHNFTALLSAVVLTPFLIIGFIRSTERKKLLFDLGIAILITIFLSLNIFYNIFSIMRENHLITVMPKMELGFRGAFFSINNSASGMDIGLQNSLLFIAQICYVCFSWKNLNNQIGKLNKIMTILGVVFLIFSSRLIPWTILGKLFPVLQSTIQMPSRFIVVANVCFALGVALSLSALNRSNILSLHGEVVTNIILIIFLVLSFSRQEQFLYGGMQNWVDNAYSNFSSNYYFGEDKEQFKFLSRKKGVSYLVTEAQTTLPDYLPLKRKLTNQELIKLNPSEKYKNEVLSIPKGIFEKRITEDKKIAVTWTEKETPKERIVPIIVYKQTKLELNGQRLTKNDFDTTEIGALKLKGTQGENTLLVTYQEGKFSSIIYKITIFSWIALLLAFAVKFTLKCKKRELSSEKNSQLREM</sequence>
<feature type="transmembrane region" description="Helical" evidence="1">
    <location>
        <begin position="307"/>
        <end position="326"/>
    </location>
</feature>
<keyword evidence="3" id="KW-1185">Reference proteome</keyword>
<keyword evidence="1" id="KW-1133">Transmembrane helix</keyword>
<feature type="transmembrane region" description="Helical" evidence="1">
    <location>
        <begin position="562"/>
        <end position="584"/>
    </location>
</feature>
<feature type="transmembrane region" description="Helical" evidence="1">
    <location>
        <begin position="346"/>
        <end position="367"/>
    </location>
</feature>
<dbReference type="Proteomes" id="UP000190328">
    <property type="component" value="Unassembled WGS sequence"/>
</dbReference>
<evidence type="ECO:0008006" key="4">
    <source>
        <dbReference type="Google" id="ProtNLM"/>
    </source>
</evidence>
<proteinExistence type="predicted"/>
<accession>A0A1T4PZJ7</accession>
<feature type="transmembrane region" description="Helical" evidence="1">
    <location>
        <begin position="12"/>
        <end position="29"/>
    </location>
</feature>
<feature type="transmembrane region" description="Helical" evidence="1">
    <location>
        <begin position="129"/>
        <end position="162"/>
    </location>
</feature>
<evidence type="ECO:0000256" key="1">
    <source>
        <dbReference type="SAM" id="Phobius"/>
    </source>
</evidence>
<feature type="transmembrane region" description="Helical" evidence="1">
    <location>
        <begin position="379"/>
        <end position="396"/>
    </location>
</feature>
<dbReference type="RefSeq" id="WP_078807910.1">
    <property type="nucleotide sequence ID" value="NZ_FUXI01000024.1"/>
</dbReference>
<evidence type="ECO:0000313" key="2">
    <source>
        <dbReference type="EMBL" id="SJZ96727.1"/>
    </source>
</evidence>
<dbReference type="STRING" id="263852.SAMN02745116_01992"/>
<dbReference type="AlphaFoldDB" id="A0A1T4PZJ7"/>
<gene>
    <name evidence="2" type="ORF">SAMN02745116_01992</name>
</gene>
<feature type="transmembrane region" description="Helical" evidence="1">
    <location>
        <begin position="73"/>
        <end position="92"/>
    </location>
</feature>
<protein>
    <recommendedName>
        <fullName evidence="4">Membrane protein YfhO</fullName>
    </recommendedName>
</protein>